<evidence type="ECO:0000256" key="1">
    <source>
        <dbReference type="SAM" id="Phobius"/>
    </source>
</evidence>
<keyword evidence="1" id="KW-0812">Transmembrane</keyword>
<gene>
    <name evidence="2" type="ORF">H206_00518</name>
</gene>
<name>A0A3S3R9J0_9BACT</name>
<keyword evidence="1" id="KW-1133">Transmembrane helix</keyword>
<organism evidence="2 3">
    <name type="scientific">Candidatus Electrothrix aarhusensis</name>
    <dbReference type="NCBI Taxonomy" id="1859131"/>
    <lineage>
        <taxon>Bacteria</taxon>
        <taxon>Pseudomonadati</taxon>
        <taxon>Thermodesulfobacteriota</taxon>
        <taxon>Desulfobulbia</taxon>
        <taxon>Desulfobulbales</taxon>
        <taxon>Desulfobulbaceae</taxon>
        <taxon>Candidatus Electrothrix</taxon>
    </lineage>
</organism>
<evidence type="ECO:0000313" key="3">
    <source>
        <dbReference type="Proteomes" id="UP000287853"/>
    </source>
</evidence>
<keyword evidence="3" id="KW-1185">Reference proteome</keyword>
<reference evidence="2 3" key="1">
    <citation type="submission" date="2017-01" db="EMBL/GenBank/DDBJ databases">
        <title>The cable genome- insights into the physiology and evolution of filamentous bacteria capable of sulfide oxidation via long distance electron transfer.</title>
        <authorList>
            <person name="Schreiber L."/>
            <person name="Bjerg J.T."/>
            <person name="Boggild A."/>
            <person name="Van De Vossenberg J."/>
            <person name="Meysman F."/>
            <person name="Nielsen L.P."/>
            <person name="Schramm A."/>
            <person name="Kjeldsen K.U."/>
        </authorList>
    </citation>
    <scope>NUCLEOTIDE SEQUENCE [LARGE SCALE GENOMIC DNA]</scope>
    <source>
        <strain evidence="2">MCF</strain>
    </source>
</reference>
<dbReference type="AlphaFoldDB" id="A0A3S3R9J0"/>
<dbReference type="Proteomes" id="UP000287853">
    <property type="component" value="Unassembled WGS sequence"/>
</dbReference>
<evidence type="ECO:0000313" key="2">
    <source>
        <dbReference type="EMBL" id="RWX47472.1"/>
    </source>
</evidence>
<keyword evidence="1" id="KW-0472">Membrane</keyword>
<sequence length="68" mass="7676">MALLPLVLGGYAIIMLVFLSRILYMISVLMNCGVGCIQYCKPQADLQAALGLRNRNPLFKKWFRKETA</sequence>
<accession>A0A3S3R9J0</accession>
<proteinExistence type="predicted"/>
<comment type="caution">
    <text evidence="2">The sequence shown here is derived from an EMBL/GenBank/DDBJ whole genome shotgun (WGS) entry which is preliminary data.</text>
</comment>
<protein>
    <submittedName>
        <fullName evidence="2">Uncharacterized protein</fullName>
    </submittedName>
</protein>
<feature type="transmembrane region" description="Helical" evidence="1">
    <location>
        <begin position="6"/>
        <end position="24"/>
    </location>
</feature>
<dbReference type="EMBL" id="MTKO01000034">
    <property type="protein sequence ID" value="RWX47472.1"/>
    <property type="molecule type" value="Genomic_DNA"/>
</dbReference>